<dbReference type="InterPro" id="IPR016024">
    <property type="entry name" value="ARM-type_fold"/>
</dbReference>
<dbReference type="InterPro" id="IPR011989">
    <property type="entry name" value="ARM-like"/>
</dbReference>
<accession>A0A915AW51</accession>
<feature type="repeat" description="Pumilio" evidence="2">
    <location>
        <begin position="290"/>
        <end position="327"/>
    </location>
</feature>
<name>A0A915AW51_PARUN</name>
<dbReference type="Pfam" id="PF22493">
    <property type="entry name" value="PUF_NOP9"/>
    <property type="match status" value="1"/>
</dbReference>
<proteinExistence type="predicted"/>
<dbReference type="PANTHER" id="PTHR13102:SF0">
    <property type="entry name" value="NUCLEOLAR PROTEIN 9"/>
    <property type="match status" value="1"/>
</dbReference>
<evidence type="ECO:0000256" key="2">
    <source>
        <dbReference type="PROSITE-ProRule" id="PRU00317"/>
    </source>
</evidence>
<dbReference type="SUPFAM" id="SSF48371">
    <property type="entry name" value="ARM repeat"/>
    <property type="match status" value="2"/>
</dbReference>
<dbReference type="Proteomes" id="UP000887569">
    <property type="component" value="Unplaced"/>
</dbReference>
<sequence>RREDEHEIEETNESMKTFPNELVSYLQKCTSSIEEDPDEMGETIREKCLEECSGMEMELCFYESSSRLIEKIFKGSRKGACRWIETFLKLKKTRQFEALCTGCACRCLETLIFALSTSLDVQMIEQLTDLIVDGWNDLVVDTNASRFIRSLIRVILELPKLVYNSSKSIGGQLDLFPKEWSNKEEQKRKKAKESLRNLQMRRNFEKIINLALDYNSMHDFMDMEAVSLLMQEIIEYDYFLKTAKINEFLTRSLEYPMSVLKQWKGRQSSRVWQVIVKRVNEDGRQSLYHSILNGKLLELALDNCANFVAQDFIASADSEELAADIFDELLDSLIDIFEHKKWSVIKGLVQAAARHECHQSALLHRLRALFNSSKKSTKHAFLPNIFTLNAADVVQDANGRVNFDISKGNLHGSLLLQDLLALKHNKTVVYSMLLLSKKTILEFAHDQKGSYVLQAFIKSPFISDEDKFPPAAFLKKKWWELIDDNIASHVFDAMWDNGLFTIDEKQQIMMTLCDAQKQKKSSLRRIILRRLNAHGFVENRNKWLQTEMRRMSNAKKATR</sequence>
<dbReference type="InterPro" id="IPR040000">
    <property type="entry name" value="NOP9"/>
</dbReference>
<reference evidence="4" key="1">
    <citation type="submission" date="2022-11" db="UniProtKB">
        <authorList>
            <consortium name="WormBaseParasite"/>
        </authorList>
    </citation>
    <scope>IDENTIFICATION</scope>
</reference>
<dbReference type="SMART" id="SM00025">
    <property type="entry name" value="Pumilio"/>
    <property type="match status" value="4"/>
</dbReference>
<evidence type="ECO:0000256" key="1">
    <source>
        <dbReference type="ARBA" id="ARBA00022737"/>
    </source>
</evidence>
<dbReference type="AlphaFoldDB" id="A0A915AW51"/>
<dbReference type="GO" id="GO:0000056">
    <property type="term" value="P:ribosomal small subunit export from nucleus"/>
    <property type="evidence" value="ECO:0007669"/>
    <property type="project" value="TreeGrafter"/>
</dbReference>
<dbReference type="GO" id="GO:0005730">
    <property type="term" value="C:nucleolus"/>
    <property type="evidence" value="ECO:0007669"/>
    <property type="project" value="TreeGrafter"/>
</dbReference>
<organism evidence="3 4">
    <name type="scientific">Parascaris univalens</name>
    <name type="common">Nematode worm</name>
    <dbReference type="NCBI Taxonomy" id="6257"/>
    <lineage>
        <taxon>Eukaryota</taxon>
        <taxon>Metazoa</taxon>
        <taxon>Ecdysozoa</taxon>
        <taxon>Nematoda</taxon>
        <taxon>Chromadorea</taxon>
        <taxon>Rhabditida</taxon>
        <taxon>Spirurina</taxon>
        <taxon>Ascaridomorpha</taxon>
        <taxon>Ascaridoidea</taxon>
        <taxon>Ascarididae</taxon>
        <taxon>Parascaris</taxon>
    </lineage>
</organism>
<evidence type="ECO:0000313" key="3">
    <source>
        <dbReference type="Proteomes" id="UP000887569"/>
    </source>
</evidence>
<dbReference type="GO" id="GO:0003723">
    <property type="term" value="F:RNA binding"/>
    <property type="evidence" value="ECO:0007669"/>
    <property type="project" value="InterPro"/>
</dbReference>
<protein>
    <submittedName>
        <fullName evidence="4">Nucleolar protein 9</fullName>
    </submittedName>
</protein>
<dbReference type="WBParaSite" id="PgR016_g065_t01">
    <property type="protein sequence ID" value="PgR016_g065_t01"/>
    <property type="gene ID" value="PgR016_g065"/>
</dbReference>
<dbReference type="GO" id="GO:0030686">
    <property type="term" value="C:90S preribosome"/>
    <property type="evidence" value="ECO:0007669"/>
    <property type="project" value="TreeGrafter"/>
</dbReference>
<dbReference type="GO" id="GO:0000480">
    <property type="term" value="P:endonucleolytic cleavage in 5'-ETS of tricistronic rRNA transcript (SSU-rRNA, 5.8S rRNA, LSU-rRNA)"/>
    <property type="evidence" value="ECO:0007669"/>
    <property type="project" value="TreeGrafter"/>
</dbReference>
<dbReference type="GO" id="GO:0000447">
    <property type="term" value="P:endonucleolytic cleavage in ITS1 to separate SSU-rRNA from 5.8S rRNA and LSU-rRNA from tricistronic rRNA transcript (SSU-rRNA, 5.8S rRNA, LSU-rRNA)"/>
    <property type="evidence" value="ECO:0007669"/>
    <property type="project" value="TreeGrafter"/>
</dbReference>
<keyword evidence="3" id="KW-1185">Reference proteome</keyword>
<dbReference type="PANTHER" id="PTHR13102">
    <property type="entry name" value="NUCLEOLAR PROTEIN 9"/>
    <property type="match status" value="1"/>
</dbReference>
<evidence type="ECO:0000313" key="4">
    <source>
        <dbReference type="WBParaSite" id="PgR016_g065_t01"/>
    </source>
</evidence>
<keyword evidence="1" id="KW-0677">Repeat</keyword>
<dbReference type="InterPro" id="IPR001313">
    <property type="entry name" value="Pumilio_RNA-bd_rpt"/>
</dbReference>
<dbReference type="Gene3D" id="1.25.10.10">
    <property type="entry name" value="Leucine-rich Repeat Variant"/>
    <property type="match status" value="2"/>
</dbReference>
<dbReference type="PROSITE" id="PS50302">
    <property type="entry name" value="PUM"/>
    <property type="match status" value="1"/>
</dbReference>
<dbReference type="GO" id="GO:0030688">
    <property type="term" value="C:preribosome, small subunit precursor"/>
    <property type="evidence" value="ECO:0007669"/>
    <property type="project" value="TreeGrafter"/>
</dbReference>
<dbReference type="GO" id="GO:0000472">
    <property type="term" value="P:endonucleolytic cleavage to generate mature 5'-end of SSU-rRNA from (SSU-rRNA, 5.8S rRNA, LSU-rRNA)"/>
    <property type="evidence" value="ECO:0007669"/>
    <property type="project" value="TreeGrafter"/>
</dbReference>